<accession>A0A1A8VXP6</accession>
<proteinExistence type="predicted"/>
<dbReference type="Proteomes" id="UP000078546">
    <property type="component" value="Unassembled WGS sequence"/>
</dbReference>
<evidence type="ECO:0000313" key="2">
    <source>
        <dbReference type="Proteomes" id="UP000078546"/>
    </source>
</evidence>
<evidence type="ECO:0000313" key="1">
    <source>
        <dbReference type="EMBL" id="SBS84482.1"/>
    </source>
</evidence>
<protein>
    <submittedName>
        <fullName evidence="1">Uncharacterized protein</fullName>
    </submittedName>
</protein>
<reference evidence="2" key="1">
    <citation type="submission" date="2016-05" db="EMBL/GenBank/DDBJ databases">
        <authorList>
            <person name="Naeem Raeece"/>
        </authorList>
    </citation>
    <scope>NUCLEOTIDE SEQUENCE [LARGE SCALE GENOMIC DNA]</scope>
</reference>
<sequence>MNFNKYRKKFRNTKRRYCDEPEISKKGTTNFLSSIVASEWLKNLVLRNYFKTILDSVYENFQKNNFFFDVLIYMDLIKLIDSVNLAGCYVTQNFTEFTSYFNAAAYSLLSQFLQSFRVMTQFSMLVRDNLIHYLDIVLNNKFLIVILIPINTPIKTDCVLNLSKCHIMEKKFYNVIELINAKLLFKDKKSFLYKTFYMRICECSHKYLSHQNIIVKTNKIGDIDNKREDKKTCKICFTREYEEINSKRKFQNFFFLTFSFAKTTDAYNSTDEYTTIDVLYQDVTERNEGFEIGMNYSLIVVPIPNKERNKFERNILASKENMSMPLSSERFNSLVKAQNLDDMNKIISDILKIPSTSSCMGKICKTTKLTLILISICSNFLKHSKLDTLAYDIYHNVNTSEWINTNGKGHTLESKKKSEQYLTPRREVIRGVKLLGLRGPHCFFVCLDDIIMTDLVKLCNYFCNVKLLNVKTDSFSILLAQKYDVVVINIGNLNNSQINTLEEMLKNGVYKNKKTCFPISTTFWVYAVKPSIRNEKVTVGNYVRTTSQYGVLSFEDDDDVIEEVLRISDETERKGFGFYFELNNKFSYLRKSSLSHCEFSQMSDITKSIIKKYFDMAADLSTLTIYHIGICQLLCISVSILLGKKECLIEHVVLALLLYDKFVSPTKNKLTQFDKNLLISVINTPNDEDNSFQKLMNYFSSYLNATMNFWRKGQNQALNC</sequence>
<organism evidence="1 2">
    <name type="scientific">Plasmodium ovale curtisi</name>
    <dbReference type="NCBI Taxonomy" id="864141"/>
    <lineage>
        <taxon>Eukaryota</taxon>
        <taxon>Sar</taxon>
        <taxon>Alveolata</taxon>
        <taxon>Apicomplexa</taxon>
        <taxon>Aconoidasida</taxon>
        <taxon>Haemosporida</taxon>
        <taxon>Plasmodiidae</taxon>
        <taxon>Plasmodium</taxon>
        <taxon>Plasmodium (Plasmodium)</taxon>
    </lineage>
</organism>
<gene>
    <name evidence="1" type="ORF">POVCU1_010880</name>
</gene>
<name>A0A1A8VXP6_PLAOA</name>
<dbReference type="AlphaFoldDB" id="A0A1A8VXP6"/>
<dbReference type="EMBL" id="FLQV01000200">
    <property type="protein sequence ID" value="SBS84482.1"/>
    <property type="molecule type" value="Genomic_DNA"/>
</dbReference>